<dbReference type="Gene3D" id="1.10.287.470">
    <property type="entry name" value="Helix hairpin bin"/>
    <property type="match status" value="1"/>
</dbReference>
<keyword evidence="3" id="KW-0812">Transmembrane</keyword>
<feature type="transmembrane region" description="Helical" evidence="3">
    <location>
        <begin position="7"/>
        <end position="27"/>
    </location>
</feature>
<keyword evidence="3" id="KW-0472">Membrane</keyword>
<dbReference type="Gene3D" id="2.40.420.20">
    <property type="match status" value="1"/>
</dbReference>
<evidence type="ECO:0000256" key="2">
    <source>
        <dbReference type="SAM" id="Coils"/>
    </source>
</evidence>
<dbReference type="EMBL" id="SWCJ01000013">
    <property type="protein sequence ID" value="TKB53001.1"/>
    <property type="molecule type" value="Genomic_DNA"/>
</dbReference>
<protein>
    <submittedName>
        <fullName evidence="5">Efflux RND transporter periplasmic adaptor subunit</fullName>
    </submittedName>
</protein>
<comment type="similarity">
    <text evidence="1">Belongs to the membrane fusion protein (MFP) (TC 8.A.1) family.</text>
</comment>
<dbReference type="Pfam" id="PF25917">
    <property type="entry name" value="BSH_RND"/>
    <property type="match status" value="1"/>
</dbReference>
<dbReference type="GO" id="GO:1990281">
    <property type="term" value="C:efflux pump complex"/>
    <property type="evidence" value="ECO:0007669"/>
    <property type="project" value="TreeGrafter"/>
</dbReference>
<evidence type="ECO:0000313" key="6">
    <source>
        <dbReference type="Proteomes" id="UP000305675"/>
    </source>
</evidence>
<feature type="domain" description="Multidrug resistance protein MdtA-like barrel-sandwich hybrid" evidence="4">
    <location>
        <begin position="71"/>
        <end position="208"/>
    </location>
</feature>
<dbReference type="PANTHER" id="PTHR30469:SF12">
    <property type="entry name" value="MULTIDRUG RESISTANCE PROTEIN MDTA"/>
    <property type="match status" value="1"/>
</dbReference>
<dbReference type="InterPro" id="IPR006143">
    <property type="entry name" value="RND_pump_MFP"/>
</dbReference>
<keyword evidence="2" id="KW-0175">Coiled coil</keyword>
<reference evidence="5 6" key="1">
    <citation type="submission" date="2019-04" db="EMBL/GenBank/DDBJ databases">
        <authorList>
            <person name="Hwang J.C."/>
        </authorList>
    </citation>
    <scope>NUCLEOTIDE SEQUENCE [LARGE SCALE GENOMIC DNA]</scope>
    <source>
        <strain evidence="5 6">IMCC35002</strain>
    </source>
</reference>
<proteinExistence type="inferred from homology"/>
<dbReference type="Proteomes" id="UP000305675">
    <property type="component" value="Unassembled WGS sequence"/>
</dbReference>
<sequence length="398" mass="44119">MSVWIRRLLPIIIILGLVTFLMIIIIANAPQPEEKQQVTPLPLVEVREIKSDNITLELKSYGVVQPRHQTQLVAEVRGRIVELNPNFIAGGSVKQGQILARIEPADYQADLMQAEAGLAQAQAALEEEIARGKVAEKEWKGVVDGVAPELGLRKPQLAQQQALLRSAQADLARAKRNLERTIIRAPFDGLIKSRDVDLGQFVSTGTNMGELLGTDIAEVRLPLSVQQFQFIDNPDTPTAKVELLQTTAIDPQQWNAKLVRSEQVIDAQSRMIYLVAELKDPYNLSQDADRTPLKFGSFVNAKIEGRTLKDIIRLPSHSVRDGKVMMIDADNKVQHRDVQVVHRDLDSVYVRGDIHRGERISLTALNSYQGGSEVRIMGEPSQIQPSGGAMTAEVDTNE</sequence>
<dbReference type="Gene3D" id="2.40.50.100">
    <property type="match status" value="1"/>
</dbReference>
<dbReference type="OrthoDB" id="5730196at2"/>
<dbReference type="GO" id="GO:0015562">
    <property type="term" value="F:efflux transmembrane transporter activity"/>
    <property type="evidence" value="ECO:0007669"/>
    <property type="project" value="TreeGrafter"/>
</dbReference>
<evidence type="ECO:0000256" key="1">
    <source>
        <dbReference type="ARBA" id="ARBA00009477"/>
    </source>
</evidence>
<dbReference type="InterPro" id="IPR058625">
    <property type="entry name" value="MdtA-like_BSH"/>
</dbReference>
<accession>A0A4U1BLI5</accession>
<dbReference type="Gene3D" id="2.40.30.170">
    <property type="match status" value="1"/>
</dbReference>
<keyword evidence="6" id="KW-1185">Reference proteome</keyword>
<feature type="coiled-coil region" evidence="2">
    <location>
        <begin position="111"/>
        <end position="184"/>
    </location>
</feature>
<comment type="caution">
    <text evidence="5">The sequence shown here is derived from an EMBL/GenBank/DDBJ whole genome shotgun (WGS) entry which is preliminary data.</text>
</comment>
<evidence type="ECO:0000256" key="3">
    <source>
        <dbReference type="SAM" id="Phobius"/>
    </source>
</evidence>
<dbReference type="SUPFAM" id="SSF111369">
    <property type="entry name" value="HlyD-like secretion proteins"/>
    <property type="match status" value="1"/>
</dbReference>
<name>A0A4U1BLI5_9GAMM</name>
<evidence type="ECO:0000259" key="4">
    <source>
        <dbReference type="Pfam" id="PF25917"/>
    </source>
</evidence>
<keyword evidence="3" id="KW-1133">Transmembrane helix</keyword>
<dbReference type="RefSeq" id="WP_136864255.1">
    <property type="nucleotide sequence ID" value="NZ_SWCJ01000013.1"/>
</dbReference>
<dbReference type="AlphaFoldDB" id="A0A4U1BLI5"/>
<dbReference type="PANTHER" id="PTHR30469">
    <property type="entry name" value="MULTIDRUG RESISTANCE PROTEIN MDTA"/>
    <property type="match status" value="1"/>
</dbReference>
<organism evidence="5 6">
    <name type="scientific">Ferrimonas aestuarii</name>
    <dbReference type="NCBI Taxonomy" id="2569539"/>
    <lineage>
        <taxon>Bacteria</taxon>
        <taxon>Pseudomonadati</taxon>
        <taxon>Pseudomonadota</taxon>
        <taxon>Gammaproteobacteria</taxon>
        <taxon>Alteromonadales</taxon>
        <taxon>Ferrimonadaceae</taxon>
        <taxon>Ferrimonas</taxon>
    </lineage>
</organism>
<gene>
    <name evidence="5" type="ORF">FCL42_15060</name>
</gene>
<dbReference type="NCBIfam" id="TIGR01730">
    <property type="entry name" value="RND_mfp"/>
    <property type="match status" value="1"/>
</dbReference>
<evidence type="ECO:0000313" key="5">
    <source>
        <dbReference type="EMBL" id="TKB53001.1"/>
    </source>
</evidence>